<evidence type="ECO:0000313" key="1">
    <source>
        <dbReference type="EMBL" id="JAH39969.1"/>
    </source>
</evidence>
<dbReference type="AlphaFoldDB" id="A0A0E9SF15"/>
<reference evidence="1" key="2">
    <citation type="journal article" date="2015" name="Fish Shellfish Immunol.">
        <title>Early steps in the European eel (Anguilla anguilla)-Vibrio vulnificus interaction in the gills: Role of the RtxA13 toxin.</title>
        <authorList>
            <person name="Callol A."/>
            <person name="Pajuelo D."/>
            <person name="Ebbesson L."/>
            <person name="Teles M."/>
            <person name="MacKenzie S."/>
            <person name="Amaro C."/>
        </authorList>
    </citation>
    <scope>NUCLEOTIDE SEQUENCE</scope>
</reference>
<name>A0A0E9SF15_ANGAN</name>
<accession>A0A0E9SF15</accession>
<sequence>MLLSRTSYTYFSPYIQLEIY</sequence>
<reference evidence="1" key="1">
    <citation type="submission" date="2014-11" db="EMBL/GenBank/DDBJ databases">
        <authorList>
            <person name="Amaro Gonzalez C."/>
        </authorList>
    </citation>
    <scope>NUCLEOTIDE SEQUENCE</scope>
</reference>
<organism evidence="1">
    <name type="scientific">Anguilla anguilla</name>
    <name type="common">European freshwater eel</name>
    <name type="synonym">Muraena anguilla</name>
    <dbReference type="NCBI Taxonomy" id="7936"/>
    <lineage>
        <taxon>Eukaryota</taxon>
        <taxon>Metazoa</taxon>
        <taxon>Chordata</taxon>
        <taxon>Craniata</taxon>
        <taxon>Vertebrata</taxon>
        <taxon>Euteleostomi</taxon>
        <taxon>Actinopterygii</taxon>
        <taxon>Neopterygii</taxon>
        <taxon>Teleostei</taxon>
        <taxon>Anguilliformes</taxon>
        <taxon>Anguillidae</taxon>
        <taxon>Anguilla</taxon>
    </lineage>
</organism>
<dbReference type="EMBL" id="GBXM01068608">
    <property type="protein sequence ID" value="JAH39969.1"/>
    <property type="molecule type" value="Transcribed_RNA"/>
</dbReference>
<protein>
    <submittedName>
        <fullName evidence="1">Uncharacterized protein</fullName>
    </submittedName>
</protein>
<proteinExistence type="predicted"/>